<name>A0A0L8GEK7_OCTBM</name>
<reference evidence="2" key="1">
    <citation type="submission" date="2015-07" db="EMBL/GenBank/DDBJ databases">
        <title>MeaNS - Measles Nucleotide Surveillance Program.</title>
        <authorList>
            <person name="Tran T."/>
            <person name="Druce J."/>
        </authorList>
    </citation>
    <scope>NUCLEOTIDE SEQUENCE</scope>
    <source>
        <strain evidence="2">UCB-OBI-ISO-001</strain>
        <tissue evidence="2">Gonad</tissue>
    </source>
</reference>
<dbReference type="EMBL" id="KQ422369">
    <property type="protein sequence ID" value="KOF74980.1"/>
    <property type="molecule type" value="Genomic_DNA"/>
</dbReference>
<accession>A0A0L8GEK7</accession>
<keyword evidence="1" id="KW-1133">Transmembrane helix</keyword>
<feature type="transmembrane region" description="Helical" evidence="1">
    <location>
        <begin position="36"/>
        <end position="61"/>
    </location>
</feature>
<dbReference type="AlphaFoldDB" id="A0A0L8GEK7"/>
<sequence>MRKAVINNKSNVVASVCSIKKITIKNKLKCSNLGDLSLFICPLTFLLFYLYSFYCSGLYVASKLLRCSMFNSCNL</sequence>
<proteinExistence type="predicted"/>
<evidence type="ECO:0000313" key="2">
    <source>
        <dbReference type="EMBL" id="KOF74980.1"/>
    </source>
</evidence>
<keyword evidence="1" id="KW-0812">Transmembrane</keyword>
<gene>
    <name evidence="2" type="ORF">OCBIM_22035413mg</name>
</gene>
<organism evidence="2">
    <name type="scientific">Octopus bimaculoides</name>
    <name type="common">California two-spotted octopus</name>
    <dbReference type="NCBI Taxonomy" id="37653"/>
    <lineage>
        <taxon>Eukaryota</taxon>
        <taxon>Metazoa</taxon>
        <taxon>Spiralia</taxon>
        <taxon>Lophotrochozoa</taxon>
        <taxon>Mollusca</taxon>
        <taxon>Cephalopoda</taxon>
        <taxon>Coleoidea</taxon>
        <taxon>Octopodiformes</taxon>
        <taxon>Octopoda</taxon>
        <taxon>Incirrata</taxon>
        <taxon>Octopodidae</taxon>
        <taxon>Octopus</taxon>
    </lineage>
</organism>
<evidence type="ECO:0000256" key="1">
    <source>
        <dbReference type="SAM" id="Phobius"/>
    </source>
</evidence>
<keyword evidence="1" id="KW-0472">Membrane</keyword>
<protein>
    <submittedName>
        <fullName evidence="2">Uncharacterized protein</fullName>
    </submittedName>
</protein>